<comment type="similarity">
    <text evidence="1">Belongs to the RutC family.</text>
</comment>
<dbReference type="OrthoDB" id="309640at2759"/>
<evidence type="ECO:0000313" key="3">
    <source>
        <dbReference type="Proteomes" id="UP000027195"/>
    </source>
</evidence>
<dbReference type="InterPro" id="IPR006056">
    <property type="entry name" value="RidA"/>
</dbReference>
<dbReference type="InterPro" id="IPR035959">
    <property type="entry name" value="RutC-like_sf"/>
</dbReference>
<reference evidence="3" key="1">
    <citation type="journal article" date="2014" name="Proc. Natl. Acad. Sci. U.S.A.">
        <title>Extensive sampling of basidiomycete genomes demonstrates inadequacy of the white-rot/brown-rot paradigm for wood decay fungi.</title>
        <authorList>
            <person name="Riley R."/>
            <person name="Salamov A.A."/>
            <person name="Brown D.W."/>
            <person name="Nagy L.G."/>
            <person name="Floudas D."/>
            <person name="Held B.W."/>
            <person name="Levasseur A."/>
            <person name="Lombard V."/>
            <person name="Morin E."/>
            <person name="Otillar R."/>
            <person name="Lindquist E.A."/>
            <person name="Sun H."/>
            <person name="LaButti K.M."/>
            <person name="Schmutz J."/>
            <person name="Jabbour D."/>
            <person name="Luo H."/>
            <person name="Baker S.E."/>
            <person name="Pisabarro A.G."/>
            <person name="Walton J.D."/>
            <person name="Blanchette R.A."/>
            <person name="Henrissat B."/>
            <person name="Martin F."/>
            <person name="Cullen D."/>
            <person name="Hibbett D.S."/>
            <person name="Grigoriev I.V."/>
        </authorList>
    </citation>
    <scope>NUCLEOTIDE SEQUENCE [LARGE SCALE GENOMIC DNA]</scope>
    <source>
        <strain evidence="3">FD-172 SS1</strain>
    </source>
</reference>
<dbReference type="PANTHER" id="PTHR11803">
    <property type="entry name" value="2-IMINOBUTANOATE/2-IMINOPROPANOATE DEAMINASE RIDA"/>
    <property type="match status" value="1"/>
</dbReference>
<sequence length="174" mass="18789">MTSSVSTLRLIARTTTTSRTISKPLVHKFHPLATRQILNKHRNMSTSTSLNLSSVVTENAPAAIGPYSQAIKAGPFVFLSGCIPLSPSGNVVEGGIEEQTTQVLKNLKAVVEASGSRLDRVVKTTVFLKSMDDFASLNKIYSEFFGTHKPARSTVEVSRLPKDVLVEIECVAAT</sequence>
<name>A0A067N333_BOTB1</name>
<dbReference type="SUPFAM" id="SSF55298">
    <property type="entry name" value="YjgF-like"/>
    <property type="match status" value="1"/>
</dbReference>
<protein>
    <recommendedName>
        <fullName evidence="4">YjgF-like protein</fullName>
    </recommendedName>
</protein>
<dbReference type="PROSITE" id="PS01094">
    <property type="entry name" value="UPF0076"/>
    <property type="match status" value="1"/>
</dbReference>
<accession>A0A067N333</accession>
<dbReference type="Gene3D" id="3.30.1330.40">
    <property type="entry name" value="RutC-like"/>
    <property type="match status" value="1"/>
</dbReference>
<dbReference type="STRING" id="930990.A0A067N333"/>
<dbReference type="EMBL" id="KL198022">
    <property type="protein sequence ID" value="KDQ18191.1"/>
    <property type="molecule type" value="Genomic_DNA"/>
</dbReference>
<keyword evidence="3" id="KW-1185">Reference proteome</keyword>
<dbReference type="AlphaFoldDB" id="A0A067N333"/>
<dbReference type="GO" id="GO:0005739">
    <property type="term" value="C:mitochondrion"/>
    <property type="evidence" value="ECO:0007669"/>
    <property type="project" value="TreeGrafter"/>
</dbReference>
<dbReference type="HOGENOM" id="CLU_100715_7_0_1"/>
<dbReference type="InterPro" id="IPR006175">
    <property type="entry name" value="YjgF/YER057c/UK114"/>
</dbReference>
<organism evidence="2 3">
    <name type="scientific">Botryobasidium botryosum (strain FD-172 SS1)</name>
    <dbReference type="NCBI Taxonomy" id="930990"/>
    <lineage>
        <taxon>Eukaryota</taxon>
        <taxon>Fungi</taxon>
        <taxon>Dikarya</taxon>
        <taxon>Basidiomycota</taxon>
        <taxon>Agaricomycotina</taxon>
        <taxon>Agaricomycetes</taxon>
        <taxon>Cantharellales</taxon>
        <taxon>Botryobasidiaceae</taxon>
        <taxon>Botryobasidium</taxon>
    </lineage>
</organism>
<dbReference type="GO" id="GO:0005829">
    <property type="term" value="C:cytosol"/>
    <property type="evidence" value="ECO:0007669"/>
    <property type="project" value="TreeGrafter"/>
</dbReference>
<dbReference type="GO" id="GO:0019239">
    <property type="term" value="F:deaminase activity"/>
    <property type="evidence" value="ECO:0007669"/>
    <property type="project" value="TreeGrafter"/>
</dbReference>
<dbReference type="Pfam" id="PF01042">
    <property type="entry name" value="Ribonuc_L-PSP"/>
    <property type="match status" value="1"/>
</dbReference>
<evidence type="ECO:0008006" key="4">
    <source>
        <dbReference type="Google" id="ProtNLM"/>
    </source>
</evidence>
<dbReference type="FunFam" id="3.30.1330.40:FF:000001">
    <property type="entry name" value="L-PSP family endoribonuclease"/>
    <property type="match status" value="1"/>
</dbReference>
<evidence type="ECO:0000256" key="1">
    <source>
        <dbReference type="ARBA" id="ARBA00010552"/>
    </source>
</evidence>
<dbReference type="InterPro" id="IPR019897">
    <property type="entry name" value="RidA_CS"/>
</dbReference>
<dbReference type="NCBIfam" id="TIGR00004">
    <property type="entry name" value="Rid family detoxifying hydrolase"/>
    <property type="match status" value="1"/>
</dbReference>
<gene>
    <name evidence="2" type="ORF">BOTBODRAFT_29532</name>
</gene>
<evidence type="ECO:0000313" key="2">
    <source>
        <dbReference type="EMBL" id="KDQ18191.1"/>
    </source>
</evidence>
<dbReference type="Proteomes" id="UP000027195">
    <property type="component" value="Unassembled WGS sequence"/>
</dbReference>
<dbReference type="PANTHER" id="PTHR11803:SF58">
    <property type="entry name" value="PROTEIN HMF1-RELATED"/>
    <property type="match status" value="1"/>
</dbReference>
<proteinExistence type="inferred from homology"/>
<dbReference type="CDD" id="cd00448">
    <property type="entry name" value="YjgF_YER057c_UK114_family"/>
    <property type="match status" value="1"/>
</dbReference>
<dbReference type="InParanoid" id="A0A067N333"/>